<dbReference type="RefSeq" id="XP_035776869.1">
    <property type="nucleotide sequence ID" value="XM_035920976.1"/>
</dbReference>
<dbReference type="PANTHER" id="PTHR17985">
    <property type="entry name" value="SER/THR-RICH PROTEIN T10 IN DGCR REGION"/>
    <property type="match status" value="1"/>
</dbReference>
<keyword evidence="2" id="KW-1185">Reference proteome</keyword>
<dbReference type="RefSeq" id="XP_035776866.1">
    <property type="nucleotide sequence ID" value="XM_035920973.1"/>
</dbReference>
<dbReference type="CTD" id="128989"/>
<dbReference type="GO" id="GO:0005794">
    <property type="term" value="C:Golgi apparatus"/>
    <property type="evidence" value="ECO:0007669"/>
    <property type="project" value="TreeGrafter"/>
</dbReference>
<dbReference type="PANTHER" id="PTHR17985:SF8">
    <property type="entry name" value="TRANSPORT AND GOLGI ORGANIZATION PROTEIN 2 HOMOLOG"/>
    <property type="match status" value="1"/>
</dbReference>
<dbReference type="KEGG" id="aali:118458460"/>
<dbReference type="Proteomes" id="UP000069272">
    <property type="component" value="Chromosome 2R"/>
</dbReference>
<dbReference type="GO" id="GO:0007030">
    <property type="term" value="P:Golgi organization"/>
    <property type="evidence" value="ECO:0007669"/>
    <property type="project" value="TreeGrafter"/>
</dbReference>
<name>A0A182FPG7_ANOAL</name>
<dbReference type="RefSeq" id="XP_035776868.1">
    <property type="nucleotide sequence ID" value="XM_035920975.1"/>
</dbReference>
<accession>A0A182FPG7</accession>
<reference evidence="1" key="2">
    <citation type="submission" date="2022-08" db="UniProtKB">
        <authorList>
            <consortium name="EnsemblMetazoa"/>
        </authorList>
    </citation>
    <scope>IDENTIFICATION</scope>
    <source>
        <strain evidence="1">STECLA/ALBI9_A</strain>
    </source>
</reference>
<organism evidence="1 2">
    <name type="scientific">Anopheles albimanus</name>
    <name type="common">New world malaria mosquito</name>
    <dbReference type="NCBI Taxonomy" id="7167"/>
    <lineage>
        <taxon>Eukaryota</taxon>
        <taxon>Metazoa</taxon>
        <taxon>Ecdysozoa</taxon>
        <taxon>Arthropoda</taxon>
        <taxon>Hexapoda</taxon>
        <taxon>Insecta</taxon>
        <taxon>Pterygota</taxon>
        <taxon>Neoptera</taxon>
        <taxon>Endopterygota</taxon>
        <taxon>Diptera</taxon>
        <taxon>Nematocera</taxon>
        <taxon>Culicoidea</taxon>
        <taxon>Culicidae</taxon>
        <taxon>Anophelinae</taxon>
        <taxon>Anopheles</taxon>
    </lineage>
</organism>
<dbReference type="RefSeq" id="XP_035776872.1">
    <property type="nucleotide sequence ID" value="XM_035920979.1"/>
</dbReference>
<dbReference type="RefSeq" id="XP_035776870.1">
    <property type="nucleotide sequence ID" value="XM_035920977.1"/>
</dbReference>
<dbReference type="VEuPathDB" id="VectorBase:AALB008431"/>
<evidence type="ECO:0000313" key="2">
    <source>
        <dbReference type="Proteomes" id="UP000069272"/>
    </source>
</evidence>
<reference evidence="1 2" key="1">
    <citation type="journal article" date="2017" name="G3 (Bethesda)">
        <title>The Physical Genome Mapping of Anopheles albimanus Corrected Scaffold Misassemblies and Identified Interarm Rearrangements in Genus Anopheles.</title>
        <authorList>
            <person name="Artemov G.N."/>
            <person name="Peery A.N."/>
            <person name="Jiang X."/>
            <person name="Tu Z."/>
            <person name="Stegniy V.N."/>
            <person name="Sharakhova M.V."/>
            <person name="Sharakhov I.V."/>
        </authorList>
    </citation>
    <scope>NUCLEOTIDE SEQUENCE [LARGE SCALE GENOMIC DNA]</scope>
    <source>
        <strain evidence="1 2">ALBI9_A</strain>
    </source>
</reference>
<protein>
    <recommendedName>
        <fullName evidence="3">Transport and Golgi organization protein 2</fullName>
    </recommendedName>
</protein>
<dbReference type="RefSeq" id="XP_035776871.1">
    <property type="nucleotide sequence ID" value="XM_035920978.1"/>
</dbReference>
<dbReference type="OrthoDB" id="191601at2759"/>
<sequence>MCILFVFVDDGSRSGRYRLVLASNRDEFYARPAKTAAPWQENERIIGGRDMEPGREGGTWLAIGNHPPGRIRLGALLNVTGETKANVTNGRGPIVANYLTSNGDNTAQYYSERLLANDNYGAFNFVSIDLATLVEPASNSGGDLAAPESTGGVGTVLHTSNTPHSIAPCALGTALGFGNSTLDKPLQKVCRGRERFEEIITKRNVPFADKDAFVDDLLDLLKSDVRHYPDPELTRRAGQHAEYLSSVNVRVPGGRYGSRTRTIILIDHQNRMEFIEETMTNSDPENPDWKTTRIVRDMS</sequence>
<dbReference type="STRING" id="7167.A0A182FPG7"/>
<dbReference type="VEuPathDB" id="VectorBase:AALB20_033850"/>
<dbReference type="EnsemblMetazoa" id="AALB008431-RA">
    <property type="protein sequence ID" value="AALB008431-PA"/>
    <property type="gene ID" value="AALB008431"/>
</dbReference>
<dbReference type="Pfam" id="PF05742">
    <property type="entry name" value="TANGO2"/>
    <property type="match status" value="1"/>
</dbReference>
<dbReference type="RefSeq" id="XP_035776867.1">
    <property type="nucleotide sequence ID" value="XM_035920974.1"/>
</dbReference>
<evidence type="ECO:0000313" key="1">
    <source>
        <dbReference type="EnsemblMetazoa" id="AALB008431-PA"/>
    </source>
</evidence>
<dbReference type="GO" id="GO:0009306">
    <property type="term" value="P:protein secretion"/>
    <property type="evidence" value="ECO:0007669"/>
    <property type="project" value="TreeGrafter"/>
</dbReference>
<dbReference type="GeneID" id="118458460"/>
<dbReference type="InterPro" id="IPR008551">
    <property type="entry name" value="TANGO2"/>
</dbReference>
<evidence type="ECO:0008006" key="3">
    <source>
        <dbReference type="Google" id="ProtNLM"/>
    </source>
</evidence>
<proteinExistence type="predicted"/>
<dbReference type="AlphaFoldDB" id="A0A182FPG7"/>